<dbReference type="AlphaFoldDB" id="A0A1I2R365"/>
<proteinExistence type="predicted"/>
<evidence type="ECO:0000256" key="1">
    <source>
        <dbReference type="ARBA" id="ARBA00004141"/>
    </source>
</evidence>
<organism evidence="7 8">
    <name type="scientific">Planifilum fulgidum</name>
    <dbReference type="NCBI Taxonomy" id="201973"/>
    <lineage>
        <taxon>Bacteria</taxon>
        <taxon>Bacillati</taxon>
        <taxon>Bacillota</taxon>
        <taxon>Bacilli</taxon>
        <taxon>Bacillales</taxon>
        <taxon>Thermoactinomycetaceae</taxon>
        <taxon>Planifilum</taxon>
    </lineage>
</organism>
<protein>
    <submittedName>
        <fullName evidence="7">PAP2 superfamily protein</fullName>
    </submittedName>
</protein>
<feature type="domain" description="Phosphatidic acid phosphatase type 2/haloperoxidase" evidence="6">
    <location>
        <begin position="129"/>
        <end position="252"/>
    </location>
</feature>
<keyword evidence="8" id="KW-1185">Reference proteome</keyword>
<dbReference type="InterPro" id="IPR052185">
    <property type="entry name" value="IPC_Synthase-Related"/>
</dbReference>
<feature type="transmembrane region" description="Helical" evidence="5">
    <location>
        <begin position="6"/>
        <end position="24"/>
    </location>
</feature>
<keyword evidence="2 5" id="KW-0812">Transmembrane</keyword>
<evidence type="ECO:0000256" key="4">
    <source>
        <dbReference type="ARBA" id="ARBA00023136"/>
    </source>
</evidence>
<gene>
    <name evidence="7" type="ORF">SAMN04488025_12610</name>
</gene>
<feature type="transmembrane region" description="Helical" evidence="5">
    <location>
        <begin position="133"/>
        <end position="153"/>
    </location>
</feature>
<comment type="subcellular location">
    <subcellularLocation>
        <location evidence="1">Membrane</location>
        <topology evidence="1">Multi-pass membrane protein</topology>
    </subcellularLocation>
</comment>
<dbReference type="SMART" id="SM00014">
    <property type="entry name" value="acidPPc"/>
    <property type="match status" value="1"/>
</dbReference>
<dbReference type="InterPro" id="IPR036938">
    <property type="entry name" value="PAP2/HPO_sf"/>
</dbReference>
<evidence type="ECO:0000256" key="2">
    <source>
        <dbReference type="ARBA" id="ARBA00022692"/>
    </source>
</evidence>
<feature type="transmembrane region" description="Helical" evidence="5">
    <location>
        <begin position="103"/>
        <end position="121"/>
    </location>
</feature>
<feature type="transmembrane region" description="Helical" evidence="5">
    <location>
        <begin position="211"/>
        <end position="231"/>
    </location>
</feature>
<evidence type="ECO:0000313" key="8">
    <source>
        <dbReference type="Proteomes" id="UP000198661"/>
    </source>
</evidence>
<dbReference type="Proteomes" id="UP000198661">
    <property type="component" value="Unassembled WGS sequence"/>
</dbReference>
<dbReference type="RefSeq" id="WP_177199157.1">
    <property type="nucleotide sequence ID" value="NZ_FOOK01000026.1"/>
</dbReference>
<evidence type="ECO:0000313" key="7">
    <source>
        <dbReference type="EMBL" id="SFG32381.1"/>
    </source>
</evidence>
<dbReference type="PANTHER" id="PTHR31310:SF7">
    <property type="entry name" value="PA-PHOSPHATASE RELATED-FAMILY PROTEIN DDB_G0268928"/>
    <property type="match status" value="1"/>
</dbReference>
<name>A0A1I2R365_9BACL</name>
<dbReference type="InterPro" id="IPR026841">
    <property type="entry name" value="Aur1/Ipt1"/>
</dbReference>
<dbReference type="SUPFAM" id="SSF48317">
    <property type="entry name" value="Acid phosphatase/Vanadium-dependent haloperoxidase"/>
    <property type="match status" value="1"/>
</dbReference>
<accession>A0A1I2R365</accession>
<dbReference type="Gene3D" id="1.20.144.10">
    <property type="entry name" value="Phosphatidic acid phosphatase type 2/haloperoxidase"/>
    <property type="match status" value="1"/>
</dbReference>
<keyword evidence="3 5" id="KW-1133">Transmembrane helix</keyword>
<dbReference type="Pfam" id="PF14378">
    <property type="entry name" value="PAP2_3"/>
    <property type="match status" value="1"/>
</dbReference>
<dbReference type="EMBL" id="FOOK01000026">
    <property type="protein sequence ID" value="SFG32381.1"/>
    <property type="molecule type" value="Genomic_DNA"/>
</dbReference>
<dbReference type="CDD" id="cd03386">
    <property type="entry name" value="PAP2_Aur1_like"/>
    <property type="match status" value="1"/>
</dbReference>
<feature type="transmembrane region" description="Helical" evidence="5">
    <location>
        <begin position="44"/>
        <end position="61"/>
    </location>
</feature>
<dbReference type="GO" id="GO:0016020">
    <property type="term" value="C:membrane"/>
    <property type="evidence" value="ECO:0007669"/>
    <property type="project" value="UniProtKB-SubCell"/>
</dbReference>
<dbReference type="STRING" id="201973.SAMN04488025_12610"/>
<dbReference type="InterPro" id="IPR000326">
    <property type="entry name" value="PAP2/HPO"/>
</dbReference>
<reference evidence="7 8" key="1">
    <citation type="submission" date="2016-10" db="EMBL/GenBank/DDBJ databases">
        <authorList>
            <person name="de Groot N.N."/>
        </authorList>
    </citation>
    <scope>NUCLEOTIDE SEQUENCE [LARGE SCALE GENOMIC DNA]</scope>
    <source>
        <strain evidence="7 8">DSM 44945</strain>
    </source>
</reference>
<evidence type="ECO:0000256" key="5">
    <source>
        <dbReference type="SAM" id="Phobius"/>
    </source>
</evidence>
<dbReference type="PANTHER" id="PTHR31310">
    <property type="match status" value="1"/>
</dbReference>
<evidence type="ECO:0000259" key="6">
    <source>
        <dbReference type="SMART" id="SM00014"/>
    </source>
</evidence>
<sequence length="279" mass="31752">MFQSVVSILITGLVTLFLVLIVTLKKNPLAVILHFGRDLIKSKILLAHVLGALFILLFNKFELIVESHLNTPDFTQYIYLFEGNITPLVQKWLEHDALTRVTTFFYVIVFTVMMFASLFVYHHEQDRRSLYALLYGLGLNYVIAIPFFLFVPVNEAWYTHPEVSPLYLKAYPLFEEQYRFFSGLDNSFPSLHTSISLTLATIALRSRNVRLAWIAAVSAAVILFSVIYLGIHWYADVIAGIVLASTTTSLAYRLSEYPLGTRQLVLSSANKTRAEHSSF</sequence>
<keyword evidence="4 5" id="KW-0472">Membrane</keyword>
<evidence type="ECO:0000256" key="3">
    <source>
        <dbReference type="ARBA" id="ARBA00022989"/>
    </source>
</evidence>